<dbReference type="Proteomes" id="UP000234748">
    <property type="component" value="Unassembled WGS sequence"/>
</dbReference>
<evidence type="ECO:0000256" key="1">
    <source>
        <dbReference type="ARBA" id="ARBA00022801"/>
    </source>
</evidence>
<organism evidence="3 4">
    <name type="scientific">Peribacillus deserti</name>
    <dbReference type="NCBI Taxonomy" id="673318"/>
    <lineage>
        <taxon>Bacteria</taxon>
        <taxon>Bacillati</taxon>
        <taxon>Bacillota</taxon>
        <taxon>Bacilli</taxon>
        <taxon>Bacillales</taxon>
        <taxon>Bacillaceae</taxon>
        <taxon>Peribacillus</taxon>
    </lineage>
</organism>
<keyword evidence="1 3" id="KW-0378">Hydrolase</keyword>
<dbReference type="InterPro" id="IPR000086">
    <property type="entry name" value="NUDIX_hydrolase_dom"/>
</dbReference>
<dbReference type="OrthoDB" id="9786141at2"/>
<evidence type="ECO:0000313" key="4">
    <source>
        <dbReference type="Proteomes" id="UP000234748"/>
    </source>
</evidence>
<name>A0A2N5M2R9_9BACI</name>
<sequence>MKQVSAALFLTDGEKFLGCHATGRKYYDLPKGLINEGEDAAAACIREVQEETGLVIPVEDLVDLGIFSYTSQKSLHIFLCKRNHLPATSTLECTSTFVHYYTKKSVPEVDGYVYISYSEKEKYVTKNMNKTLDEVLKRIPSY</sequence>
<feature type="domain" description="Nudix hydrolase" evidence="2">
    <location>
        <begin position="1"/>
        <end position="137"/>
    </location>
</feature>
<accession>A0A2N5M2R9</accession>
<dbReference type="InterPro" id="IPR015797">
    <property type="entry name" value="NUDIX_hydrolase-like_dom_sf"/>
</dbReference>
<dbReference type="GO" id="GO:0006167">
    <property type="term" value="P:AMP biosynthetic process"/>
    <property type="evidence" value="ECO:0007669"/>
    <property type="project" value="TreeGrafter"/>
</dbReference>
<dbReference type="GO" id="GO:0006754">
    <property type="term" value="P:ATP biosynthetic process"/>
    <property type="evidence" value="ECO:0007669"/>
    <property type="project" value="TreeGrafter"/>
</dbReference>
<keyword evidence="4" id="KW-1185">Reference proteome</keyword>
<dbReference type="Gene3D" id="3.90.79.10">
    <property type="entry name" value="Nucleoside Triphosphate Pyrophosphohydrolase"/>
    <property type="match status" value="1"/>
</dbReference>
<dbReference type="PROSITE" id="PS51462">
    <property type="entry name" value="NUDIX"/>
    <property type="match status" value="1"/>
</dbReference>
<dbReference type="GO" id="GO:0004081">
    <property type="term" value="F:bis(5'-nucleosyl)-tetraphosphatase (asymmetrical) activity"/>
    <property type="evidence" value="ECO:0007669"/>
    <property type="project" value="TreeGrafter"/>
</dbReference>
<dbReference type="PANTHER" id="PTHR21340:SF0">
    <property type="entry name" value="BIS(5'-NUCLEOSYL)-TETRAPHOSPHATASE [ASYMMETRICAL]"/>
    <property type="match status" value="1"/>
</dbReference>
<evidence type="ECO:0000259" key="2">
    <source>
        <dbReference type="PROSITE" id="PS51462"/>
    </source>
</evidence>
<proteinExistence type="predicted"/>
<protein>
    <submittedName>
        <fullName evidence="3">NUDIX hydrolase</fullName>
    </submittedName>
</protein>
<dbReference type="PANTHER" id="PTHR21340">
    <property type="entry name" value="DIADENOSINE 5,5-P1,P4-TETRAPHOSPHATE PYROPHOSPHOHYDROLASE MUTT"/>
    <property type="match status" value="1"/>
</dbReference>
<dbReference type="EMBL" id="PGUY01000054">
    <property type="protein sequence ID" value="PLT28651.1"/>
    <property type="molecule type" value="Genomic_DNA"/>
</dbReference>
<dbReference type="Pfam" id="PF00293">
    <property type="entry name" value="NUDIX"/>
    <property type="match status" value="1"/>
</dbReference>
<dbReference type="AlphaFoldDB" id="A0A2N5M2R9"/>
<comment type="caution">
    <text evidence="3">The sequence shown here is derived from an EMBL/GenBank/DDBJ whole genome shotgun (WGS) entry which is preliminary data.</text>
</comment>
<dbReference type="InterPro" id="IPR020084">
    <property type="entry name" value="NUDIX_hydrolase_CS"/>
</dbReference>
<dbReference type="RefSeq" id="WP_101644428.1">
    <property type="nucleotide sequence ID" value="NZ_PGUY01000054.1"/>
</dbReference>
<dbReference type="CDD" id="cd02883">
    <property type="entry name" value="NUDIX_Hydrolase"/>
    <property type="match status" value="1"/>
</dbReference>
<evidence type="ECO:0000313" key="3">
    <source>
        <dbReference type="EMBL" id="PLT28651.1"/>
    </source>
</evidence>
<dbReference type="SUPFAM" id="SSF55811">
    <property type="entry name" value="Nudix"/>
    <property type="match status" value="1"/>
</dbReference>
<gene>
    <name evidence="3" type="ORF">CUU66_17270</name>
</gene>
<dbReference type="InterPro" id="IPR051325">
    <property type="entry name" value="Nudix_hydrolase_domain"/>
</dbReference>
<dbReference type="PROSITE" id="PS00893">
    <property type="entry name" value="NUDIX_BOX"/>
    <property type="match status" value="1"/>
</dbReference>
<reference evidence="3 4" key="1">
    <citation type="submission" date="2017-11" db="EMBL/GenBank/DDBJ databases">
        <title>Comparitive Functional Genomics of Dry Heat Resistant strains isolated from the Viking Spacecraft.</title>
        <authorList>
            <person name="Seuylemezian A."/>
            <person name="Cooper K."/>
            <person name="Vaishampayan P."/>
        </authorList>
    </citation>
    <scope>NUCLEOTIDE SEQUENCE [LARGE SCALE GENOMIC DNA]</scope>
    <source>
        <strain evidence="3 4">V1-29</strain>
    </source>
</reference>